<feature type="domain" description="MacB-like periplasmic core" evidence="9">
    <location>
        <begin position="17"/>
        <end position="237"/>
    </location>
</feature>
<feature type="transmembrane region" description="Helical" evidence="7">
    <location>
        <begin position="715"/>
        <end position="743"/>
    </location>
</feature>
<accession>A0A7Y9YGP0</accession>
<dbReference type="Pfam" id="PF02687">
    <property type="entry name" value="FtsX"/>
    <property type="match status" value="2"/>
</dbReference>
<dbReference type="PANTHER" id="PTHR30572:SF4">
    <property type="entry name" value="ABC TRANSPORTER PERMEASE YTRF"/>
    <property type="match status" value="1"/>
</dbReference>
<organism evidence="10 11">
    <name type="scientific">Nocardioides marinus</name>
    <dbReference type="NCBI Taxonomy" id="374514"/>
    <lineage>
        <taxon>Bacteria</taxon>
        <taxon>Bacillati</taxon>
        <taxon>Actinomycetota</taxon>
        <taxon>Actinomycetes</taxon>
        <taxon>Propionibacteriales</taxon>
        <taxon>Nocardioidaceae</taxon>
        <taxon>Nocardioides</taxon>
    </lineage>
</organism>
<feature type="transmembrane region" description="Helical" evidence="7">
    <location>
        <begin position="811"/>
        <end position="830"/>
    </location>
</feature>
<feature type="transmembrane region" description="Helical" evidence="7">
    <location>
        <begin position="315"/>
        <end position="347"/>
    </location>
</feature>
<sequence length="845" mass="86754">MLRVSLRSLLGRKVRLLMSTFAIVLGVSFVVGTLVFSDTLQRSFDSIFASSAGDVVVRPDGQGGGPPGSRTVPGDVVAELAALPGAARADGQVASIGVYVIDTDDRPVGGFGPPALGQGWSDAPAVDGREGLVIVEGRAPQGPQDVVVDTRTAERAGYAVGDTVPIQTPGEQARVEPTLVGLADFADGGSLNGATLAAFDAATAQELFLGGQDAWTEVWVTAAEGVSQEELAEQVREVLGGDLEAVTGDEAAESNAADLQEAIGFLETFLLVFAGVALVVGAFLIVNTFSILVAQRSRELALLRALGASRRQVTGSVLVEALVLGLLGGTLGLGLGIVLAQALAALFAQVGLDLSGQPLVIAARTPVAAYSVAVLVTVVAALVPALRTGRIAPVQALRDDVALPESSLRRRMVVGLVLAVLGGIALAVGLFADPDHAGWVVGAGVLAILLGVTAASPLLSMPLLAGAAALFRRVFGTVGVLAGQNTLRNPRRTAATASALMIGLALAGTMSIAGASASASVDQQIEESFVGDYVVTNLFGGPFSPSVADALAEVDGVDRVAVERYDVARVEGDFAFIGAVSADDLDLLGLELLDGSQPPTGEQELLLADQVADGLDAAVGDTVVLEVPGGEQEWTVAGTYAANPVVPATALVSPEAFSGRAGFADQDRMLVVFGDGTPADVLGERIDEVLADQPTLAAQDQQEYAEVQREPIEQLVLMVFALLGLALVIAVLGIVNTLALSVIERTREVGLLRAVGLGRRQLRRMVTLESVAISVLGAVFGVVLGVLFGVVMMTALRDEGLEVIAVPWGQLGVYLVLAVVVGVLAAVLPARRAARLDVLRAIATE</sequence>
<dbReference type="AlphaFoldDB" id="A0A7Y9YGP0"/>
<evidence type="ECO:0000256" key="6">
    <source>
        <dbReference type="ARBA" id="ARBA00038076"/>
    </source>
</evidence>
<proteinExistence type="inferred from homology"/>
<evidence type="ECO:0000256" key="1">
    <source>
        <dbReference type="ARBA" id="ARBA00004651"/>
    </source>
</evidence>
<evidence type="ECO:0000256" key="5">
    <source>
        <dbReference type="ARBA" id="ARBA00023136"/>
    </source>
</evidence>
<feature type="domain" description="MacB-like periplasmic core" evidence="9">
    <location>
        <begin position="493"/>
        <end position="685"/>
    </location>
</feature>
<feature type="transmembrane region" description="Helical" evidence="7">
    <location>
        <begin position="492"/>
        <end position="515"/>
    </location>
</feature>
<dbReference type="InterPro" id="IPR025857">
    <property type="entry name" value="MacB_PCD"/>
</dbReference>
<evidence type="ECO:0000259" key="9">
    <source>
        <dbReference type="Pfam" id="PF12704"/>
    </source>
</evidence>
<keyword evidence="4 7" id="KW-1133">Transmembrane helix</keyword>
<evidence type="ECO:0000256" key="7">
    <source>
        <dbReference type="SAM" id="Phobius"/>
    </source>
</evidence>
<evidence type="ECO:0000259" key="8">
    <source>
        <dbReference type="Pfam" id="PF02687"/>
    </source>
</evidence>
<keyword evidence="2" id="KW-1003">Cell membrane</keyword>
<protein>
    <submittedName>
        <fullName evidence="10">Putative ABC transport system permease protein</fullName>
    </submittedName>
</protein>
<dbReference type="InterPro" id="IPR050250">
    <property type="entry name" value="Macrolide_Exporter_MacB"/>
</dbReference>
<keyword evidence="3 7" id="KW-0812">Transmembrane</keyword>
<feature type="transmembrane region" description="Helical" evidence="7">
    <location>
        <begin position="413"/>
        <end position="432"/>
    </location>
</feature>
<dbReference type="RefSeq" id="WP_179532039.1">
    <property type="nucleotide sequence ID" value="NZ_BAAAPP010000008.1"/>
</dbReference>
<evidence type="ECO:0000256" key="3">
    <source>
        <dbReference type="ARBA" id="ARBA00022692"/>
    </source>
</evidence>
<dbReference type="Proteomes" id="UP000537326">
    <property type="component" value="Unassembled WGS sequence"/>
</dbReference>
<reference evidence="10 11" key="1">
    <citation type="submission" date="2020-07" db="EMBL/GenBank/DDBJ databases">
        <title>Sequencing the genomes of 1000 actinobacteria strains.</title>
        <authorList>
            <person name="Klenk H.-P."/>
        </authorList>
    </citation>
    <scope>NUCLEOTIDE SEQUENCE [LARGE SCALE GENOMIC DNA]</scope>
    <source>
        <strain evidence="10 11">DSM 18248</strain>
    </source>
</reference>
<evidence type="ECO:0000313" key="10">
    <source>
        <dbReference type="EMBL" id="NYI11339.1"/>
    </source>
</evidence>
<feature type="transmembrane region" description="Helical" evidence="7">
    <location>
        <begin position="269"/>
        <end position="294"/>
    </location>
</feature>
<comment type="similarity">
    <text evidence="6">Belongs to the ABC-4 integral membrane protein family.</text>
</comment>
<dbReference type="GO" id="GO:0005886">
    <property type="term" value="C:plasma membrane"/>
    <property type="evidence" value="ECO:0007669"/>
    <property type="project" value="UniProtKB-SubCell"/>
</dbReference>
<dbReference type="PANTHER" id="PTHR30572">
    <property type="entry name" value="MEMBRANE COMPONENT OF TRANSPORTER-RELATED"/>
    <property type="match status" value="1"/>
</dbReference>
<keyword evidence="11" id="KW-1185">Reference proteome</keyword>
<keyword evidence="5 7" id="KW-0472">Membrane</keyword>
<dbReference type="GO" id="GO:0022857">
    <property type="term" value="F:transmembrane transporter activity"/>
    <property type="evidence" value="ECO:0007669"/>
    <property type="project" value="TreeGrafter"/>
</dbReference>
<dbReference type="EMBL" id="JACBZI010000001">
    <property type="protein sequence ID" value="NYI11339.1"/>
    <property type="molecule type" value="Genomic_DNA"/>
</dbReference>
<feature type="transmembrane region" description="Helical" evidence="7">
    <location>
        <begin position="766"/>
        <end position="791"/>
    </location>
</feature>
<name>A0A7Y9YGP0_9ACTN</name>
<comment type="subcellular location">
    <subcellularLocation>
        <location evidence="1">Cell membrane</location>
        <topology evidence="1">Multi-pass membrane protein</topology>
    </subcellularLocation>
</comment>
<evidence type="ECO:0000256" key="2">
    <source>
        <dbReference type="ARBA" id="ARBA00022475"/>
    </source>
</evidence>
<feature type="domain" description="ABC3 transporter permease C-terminal" evidence="8">
    <location>
        <begin position="721"/>
        <end position="837"/>
    </location>
</feature>
<dbReference type="Pfam" id="PF12704">
    <property type="entry name" value="MacB_PCD"/>
    <property type="match status" value="2"/>
</dbReference>
<evidence type="ECO:0000313" key="11">
    <source>
        <dbReference type="Proteomes" id="UP000537326"/>
    </source>
</evidence>
<feature type="domain" description="ABC3 transporter permease C-terminal" evidence="8">
    <location>
        <begin position="272"/>
        <end position="392"/>
    </location>
</feature>
<feature type="transmembrane region" description="Helical" evidence="7">
    <location>
        <begin position="367"/>
        <end position="386"/>
    </location>
</feature>
<comment type="caution">
    <text evidence="10">The sequence shown here is derived from an EMBL/GenBank/DDBJ whole genome shotgun (WGS) entry which is preliminary data.</text>
</comment>
<evidence type="ECO:0000256" key="4">
    <source>
        <dbReference type="ARBA" id="ARBA00022989"/>
    </source>
</evidence>
<feature type="transmembrane region" description="Helical" evidence="7">
    <location>
        <begin position="438"/>
        <end position="471"/>
    </location>
</feature>
<gene>
    <name evidence="10" type="ORF">BKA05_002854</name>
</gene>
<dbReference type="InterPro" id="IPR003838">
    <property type="entry name" value="ABC3_permease_C"/>
</dbReference>